<evidence type="ECO:0000313" key="3">
    <source>
        <dbReference type="EMBL" id="QJR10130.1"/>
    </source>
</evidence>
<feature type="compositionally biased region" description="Basic and acidic residues" evidence="1">
    <location>
        <begin position="188"/>
        <end position="197"/>
    </location>
</feature>
<sequence length="214" mass="22389">MIRAPLLVLAMAAAAVAPAALAQQPAMKVLVVESVDGFQDWLRTTAAAGTAGTYPPSLKEVPEGRQIHFPIVVSGLRPPAAGVMELVADVEFVGPDGVTRVEAKQCCRFTIANQPEVRTVMLGPTTNTKLLAADAPGIYTVRATVTGGPEVLVASETFRYVGGTPPVSAAPAPAAAPRLNMNPPARNPGDDSDKRDCLALPTPTEVIKCTERKR</sequence>
<protein>
    <submittedName>
        <fullName evidence="3">Uncharacterized protein</fullName>
    </submittedName>
</protein>
<accession>A0A6M4GS17</accession>
<evidence type="ECO:0000256" key="1">
    <source>
        <dbReference type="SAM" id="MobiDB-lite"/>
    </source>
</evidence>
<gene>
    <name evidence="3" type="ORF">DSM104443_01184</name>
</gene>
<feature type="chain" id="PRO_5026939401" evidence="2">
    <location>
        <begin position="23"/>
        <end position="214"/>
    </location>
</feature>
<evidence type="ECO:0000313" key="4">
    <source>
        <dbReference type="Proteomes" id="UP000501534"/>
    </source>
</evidence>
<proteinExistence type="predicted"/>
<keyword evidence="2" id="KW-0732">Signal</keyword>
<dbReference type="KEGG" id="uru:DSM104443_01184"/>
<dbReference type="AlphaFoldDB" id="A0A6M4GS17"/>
<evidence type="ECO:0000256" key="2">
    <source>
        <dbReference type="SAM" id="SignalP"/>
    </source>
</evidence>
<organism evidence="3 4">
    <name type="scientific">Usitatibacter rugosus</name>
    <dbReference type="NCBI Taxonomy" id="2732067"/>
    <lineage>
        <taxon>Bacteria</taxon>
        <taxon>Pseudomonadati</taxon>
        <taxon>Pseudomonadota</taxon>
        <taxon>Betaproteobacteria</taxon>
        <taxon>Nitrosomonadales</taxon>
        <taxon>Usitatibacteraceae</taxon>
        <taxon>Usitatibacter</taxon>
    </lineage>
</organism>
<dbReference type="EMBL" id="CP053069">
    <property type="protein sequence ID" value="QJR10130.1"/>
    <property type="molecule type" value="Genomic_DNA"/>
</dbReference>
<feature type="signal peptide" evidence="2">
    <location>
        <begin position="1"/>
        <end position="22"/>
    </location>
</feature>
<reference evidence="3 4" key="1">
    <citation type="submission" date="2020-04" db="EMBL/GenBank/DDBJ databases">
        <title>Usitatibacter rugosus gen. nov., sp. nov. and Usitatibacter palustris sp. nov., novel members of Usitatibacteraceae fam. nov. within the order Nitrosomonadales isolated from soil.</title>
        <authorList>
            <person name="Huber K.J."/>
            <person name="Neumann-Schaal M."/>
            <person name="Geppert A."/>
            <person name="Luckner M."/>
            <person name="Wanner G."/>
            <person name="Overmann J."/>
        </authorList>
    </citation>
    <scope>NUCLEOTIDE SEQUENCE [LARGE SCALE GENOMIC DNA]</scope>
    <source>
        <strain evidence="3 4">0125_3</strain>
    </source>
</reference>
<dbReference type="Proteomes" id="UP000501534">
    <property type="component" value="Chromosome"/>
</dbReference>
<feature type="compositionally biased region" description="Low complexity" evidence="1">
    <location>
        <begin position="170"/>
        <end position="184"/>
    </location>
</feature>
<dbReference type="RefSeq" id="WP_171090415.1">
    <property type="nucleotide sequence ID" value="NZ_CP053069.1"/>
</dbReference>
<feature type="region of interest" description="Disordered" evidence="1">
    <location>
        <begin position="170"/>
        <end position="202"/>
    </location>
</feature>
<name>A0A6M4GS17_9PROT</name>
<keyword evidence="4" id="KW-1185">Reference proteome</keyword>